<gene>
    <name evidence="1" type="ORF">I601_1595</name>
</gene>
<keyword evidence="2" id="KW-1185">Reference proteome</keyword>
<dbReference type="KEGG" id="ndk:I601_1595"/>
<evidence type="ECO:0000313" key="2">
    <source>
        <dbReference type="Proteomes" id="UP000077868"/>
    </source>
</evidence>
<dbReference type="Gene3D" id="3.30.450.20">
    <property type="entry name" value="PAS domain"/>
    <property type="match status" value="1"/>
</dbReference>
<dbReference type="Proteomes" id="UP000077868">
    <property type="component" value="Chromosome"/>
</dbReference>
<name>A0A1A9GI85_9ACTN</name>
<organism evidence="1 2">
    <name type="scientific">Nocardioides dokdonensis FR1436</name>
    <dbReference type="NCBI Taxonomy" id="1300347"/>
    <lineage>
        <taxon>Bacteria</taxon>
        <taxon>Bacillati</taxon>
        <taxon>Actinomycetota</taxon>
        <taxon>Actinomycetes</taxon>
        <taxon>Propionibacteriales</taxon>
        <taxon>Nocardioidaceae</taxon>
        <taxon>Nocardioides</taxon>
    </lineage>
</organism>
<sequence length="216" mass="23336">MPEPAADSRSLVESFFHDLGARLAAHGERMAAALGEGERSREQVLSHARPLALALLEDSRLLGGGFVAAPGLLEDQGHLLAWWQGEDRELMSGSAALGRYADYRHQEWFRTPARTGRLHVTGPYIDYVCTDEFVLTTTVPVTAQGRLVGMMGADVLAETLEKEMLAAFRTSGATLVNHHDRVVLSGDPRVFAGDPVSRSAYATVLPCEGLPLTVLG</sequence>
<dbReference type="OrthoDB" id="8687362at2"/>
<dbReference type="EMBL" id="CP015079">
    <property type="protein sequence ID" value="ANH38027.1"/>
    <property type="molecule type" value="Genomic_DNA"/>
</dbReference>
<evidence type="ECO:0000313" key="1">
    <source>
        <dbReference type="EMBL" id="ANH38027.1"/>
    </source>
</evidence>
<dbReference type="AlphaFoldDB" id="A0A1A9GI85"/>
<accession>A0A1A9GI85</accession>
<dbReference type="STRING" id="1300347.I601_1595"/>
<dbReference type="Pfam" id="PF22673">
    <property type="entry name" value="MCP-like_PDC_1"/>
    <property type="match status" value="1"/>
</dbReference>
<proteinExistence type="predicted"/>
<dbReference type="CDD" id="cd12913">
    <property type="entry name" value="PDC1_MCP_like"/>
    <property type="match status" value="1"/>
</dbReference>
<reference evidence="1 2" key="1">
    <citation type="submission" date="2016-03" db="EMBL/GenBank/DDBJ databases">
        <title>Complete genome sequence of a soil Actinobacterium, Nocardioides dokdonensis FR1436.</title>
        <authorList>
            <person name="Kwon S.-K."/>
            <person name="Kim K."/>
            <person name="Kim J.F."/>
        </authorList>
    </citation>
    <scope>NUCLEOTIDE SEQUENCE [LARGE SCALE GENOMIC DNA]</scope>
    <source>
        <strain evidence="1 2">FR1436</strain>
    </source>
</reference>
<dbReference type="RefSeq" id="WP_157519963.1">
    <property type="nucleotide sequence ID" value="NZ_CP015079.1"/>
</dbReference>
<protein>
    <submittedName>
        <fullName evidence="1">Cache domain protein</fullName>
    </submittedName>
</protein>